<name>A0A9J6BT65_POLVA</name>
<dbReference type="SMART" id="SM01318">
    <property type="entry name" value="SVWC"/>
    <property type="match status" value="1"/>
</dbReference>
<evidence type="ECO:0000256" key="2">
    <source>
        <dbReference type="ARBA" id="ARBA00022525"/>
    </source>
</evidence>
<accession>A0A9J6BT65</accession>
<dbReference type="EMBL" id="JADBJN010000003">
    <property type="protein sequence ID" value="KAG5673068.1"/>
    <property type="molecule type" value="Genomic_DNA"/>
</dbReference>
<comment type="caution">
    <text evidence="5">The sequence shown here is derived from an EMBL/GenBank/DDBJ whole genome shotgun (WGS) entry which is preliminary data.</text>
</comment>
<keyword evidence="3" id="KW-0732">Signal</keyword>
<evidence type="ECO:0000256" key="3">
    <source>
        <dbReference type="SAM" id="SignalP"/>
    </source>
</evidence>
<feature type="chain" id="PRO_5039931473" description="Single domain-containing protein" evidence="3">
    <location>
        <begin position="22"/>
        <end position="183"/>
    </location>
</feature>
<keyword evidence="2" id="KW-0964">Secreted</keyword>
<organism evidence="5 6">
    <name type="scientific">Polypedilum vanderplanki</name>
    <name type="common">Sleeping chironomid midge</name>
    <dbReference type="NCBI Taxonomy" id="319348"/>
    <lineage>
        <taxon>Eukaryota</taxon>
        <taxon>Metazoa</taxon>
        <taxon>Ecdysozoa</taxon>
        <taxon>Arthropoda</taxon>
        <taxon>Hexapoda</taxon>
        <taxon>Insecta</taxon>
        <taxon>Pterygota</taxon>
        <taxon>Neoptera</taxon>
        <taxon>Endopterygota</taxon>
        <taxon>Diptera</taxon>
        <taxon>Nematocera</taxon>
        <taxon>Chironomoidea</taxon>
        <taxon>Chironomidae</taxon>
        <taxon>Chironominae</taxon>
        <taxon>Polypedilum</taxon>
        <taxon>Polypedilum</taxon>
    </lineage>
</organism>
<evidence type="ECO:0000256" key="1">
    <source>
        <dbReference type="ARBA" id="ARBA00004613"/>
    </source>
</evidence>
<sequence length="183" mass="20813">MKILLILISTIVCSIWYGCGAIQLQRIPSKAEGCVNETCGTLCSYEDHQFFPGTNTTLHRDVTCLQLTCTDDYHIIFEPCPFDYTGRCHFENYDSNIISYSAPVVYKTEVVNAEGIPVCSYEGVQIRKLETINQKGKCRELFCDENFNVIVTNCFQDLSSRCHYEGVNYRLLFPDCCGFKVCS</sequence>
<keyword evidence="6" id="KW-1185">Reference proteome</keyword>
<dbReference type="InterPro" id="IPR029277">
    <property type="entry name" value="SVWC_dom"/>
</dbReference>
<dbReference type="Proteomes" id="UP001107558">
    <property type="component" value="Chromosome 3"/>
</dbReference>
<feature type="domain" description="Single" evidence="4">
    <location>
        <begin position="119"/>
        <end position="182"/>
    </location>
</feature>
<evidence type="ECO:0000313" key="6">
    <source>
        <dbReference type="Proteomes" id="UP001107558"/>
    </source>
</evidence>
<dbReference type="OrthoDB" id="10442422at2759"/>
<dbReference type="AlphaFoldDB" id="A0A9J6BT65"/>
<protein>
    <recommendedName>
        <fullName evidence="4">Single domain-containing protein</fullName>
    </recommendedName>
</protein>
<gene>
    <name evidence="5" type="ORF">PVAND_003143</name>
</gene>
<reference evidence="5" key="1">
    <citation type="submission" date="2021-03" db="EMBL/GenBank/DDBJ databases">
        <title>Chromosome level genome of the anhydrobiotic midge Polypedilum vanderplanki.</title>
        <authorList>
            <person name="Yoshida Y."/>
            <person name="Kikawada T."/>
            <person name="Gusev O."/>
        </authorList>
    </citation>
    <scope>NUCLEOTIDE SEQUENCE</scope>
    <source>
        <strain evidence="5">NIAS01</strain>
        <tissue evidence="5">Whole body or cell culture</tissue>
    </source>
</reference>
<feature type="signal peptide" evidence="3">
    <location>
        <begin position="1"/>
        <end position="21"/>
    </location>
</feature>
<evidence type="ECO:0000313" key="5">
    <source>
        <dbReference type="EMBL" id="KAG5673068.1"/>
    </source>
</evidence>
<dbReference type="PROSITE" id="PS51257">
    <property type="entry name" value="PROKAR_LIPOPROTEIN"/>
    <property type="match status" value="1"/>
</dbReference>
<proteinExistence type="predicted"/>
<comment type="subcellular location">
    <subcellularLocation>
        <location evidence="1">Secreted</location>
    </subcellularLocation>
</comment>
<dbReference type="GO" id="GO:0005576">
    <property type="term" value="C:extracellular region"/>
    <property type="evidence" value="ECO:0007669"/>
    <property type="project" value="UniProtKB-SubCell"/>
</dbReference>
<evidence type="ECO:0000259" key="4">
    <source>
        <dbReference type="SMART" id="SM01318"/>
    </source>
</evidence>
<dbReference type="Pfam" id="PF15430">
    <property type="entry name" value="SVWC"/>
    <property type="match status" value="1"/>
</dbReference>